<dbReference type="EMBL" id="VJXY01000026">
    <property type="protein sequence ID" value="MBD6618422.1"/>
    <property type="molecule type" value="Genomic_DNA"/>
</dbReference>
<comment type="caution">
    <text evidence="2">The sequence shown here is derived from an EMBL/GenBank/DDBJ whole genome shotgun (WGS) entry which is preliminary data.</text>
</comment>
<dbReference type="NCBIfam" id="TIGR02595">
    <property type="entry name" value="PEP_CTERM"/>
    <property type="match status" value="1"/>
</dbReference>
<accession>A0AA40VSV2</accession>
<protein>
    <submittedName>
        <fullName evidence="2">PEP-CTERM sorting domain-containing protein</fullName>
    </submittedName>
</protein>
<name>A0AA40VSV2_9NOST</name>
<dbReference type="AlphaFoldDB" id="A0AA40VSV2"/>
<feature type="signal peptide" evidence="1">
    <location>
        <begin position="1"/>
        <end position="27"/>
    </location>
</feature>
<dbReference type="InterPro" id="IPR013424">
    <property type="entry name" value="Ice-binding_C"/>
</dbReference>
<evidence type="ECO:0000313" key="2">
    <source>
        <dbReference type="EMBL" id="MBD6618422.1"/>
    </source>
</evidence>
<reference evidence="2" key="1">
    <citation type="submission" date="2019-07" db="EMBL/GenBank/DDBJ databases">
        <title>Toxilogical consequences of a new and cryptic species of cyanobacteria (Komarekiella delphini-convector) recovered from the epidermis of a bottlenose dolphin and 1500 ft. in the air.</title>
        <authorList>
            <person name="Brown A.O."/>
            <person name="Dvorak P."/>
            <person name="Villanueva C.D."/>
            <person name="Foss A.J."/>
            <person name="Garvey A.D."/>
            <person name="Gibson Q.A."/>
            <person name="Johansen J.R."/>
            <person name="Casamatta D.A."/>
        </authorList>
    </citation>
    <scope>NUCLEOTIDE SEQUENCE</scope>
    <source>
        <strain evidence="2">SJRDD-AB1</strain>
    </source>
</reference>
<dbReference type="NCBIfam" id="TIGR04155">
    <property type="entry name" value="cyano_PEP"/>
    <property type="match status" value="1"/>
</dbReference>
<proteinExistence type="predicted"/>
<dbReference type="Proteomes" id="UP001165986">
    <property type="component" value="Unassembled WGS sequence"/>
</dbReference>
<organism evidence="2 3">
    <name type="scientific">Komarekiella delphini-convector SJRDD-AB1</name>
    <dbReference type="NCBI Taxonomy" id="2593771"/>
    <lineage>
        <taxon>Bacteria</taxon>
        <taxon>Bacillati</taxon>
        <taxon>Cyanobacteriota</taxon>
        <taxon>Cyanophyceae</taxon>
        <taxon>Nostocales</taxon>
        <taxon>Nostocaceae</taxon>
        <taxon>Komarekiella</taxon>
        <taxon>Komarekiella delphini-convector</taxon>
    </lineage>
</organism>
<sequence length="185" mass="19602">MKLAKQLSIATAGVALFAAVGAKSAEAASVVFKGQEGNRFDYTIQFDSANLPGDFERLRDGSLLTLSGLSGVFDVTPDYPTRLSVETKEPDFVTLKLINFAQTGKVGTSSLFGNFSLFSSFTTAGLAQWDIIRRNPLGKVATTFEGQVTGPGTPVPEPFTVGGSVVALGFGLWMKRKQAAASQKI</sequence>
<evidence type="ECO:0000256" key="1">
    <source>
        <dbReference type="SAM" id="SignalP"/>
    </source>
</evidence>
<evidence type="ECO:0000313" key="3">
    <source>
        <dbReference type="Proteomes" id="UP001165986"/>
    </source>
</evidence>
<keyword evidence="3" id="KW-1185">Reference proteome</keyword>
<dbReference type="RefSeq" id="WP_191759628.1">
    <property type="nucleotide sequence ID" value="NZ_VJXY01000026.1"/>
</dbReference>
<dbReference type="InterPro" id="IPR026374">
    <property type="entry name" value="Cyano_PEP"/>
</dbReference>
<gene>
    <name evidence="2" type="ORF">FNW02_21995</name>
</gene>
<keyword evidence="1" id="KW-0732">Signal</keyword>
<feature type="chain" id="PRO_5041432579" evidence="1">
    <location>
        <begin position="28"/>
        <end position="185"/>
    </location>
</feature>